<sequence>LRSDFDRRGGNVPALFERMLETTRRLLQKLTKIKICVSEQERKHVNPGLESGQERVTRNVWWNRMEEVSCELLPRERYQKKRKKVG</sequence>
<accession>A0A6H5HPC8</accession>
<dbReference type="EMBL" id="CADCXU010032281">
    <property type="protein sequence ID" value="CAB0018173.1"/>
    <property type="molecule type" value="Genomic_DNA"/>
</dbReference>
<organism evidence="1 2">
    <name type="scientific">Nesidiocoris tenuis</name>
    <dbReference type="NCBI Taxonomy" id="355587"/>
    <lineage>
        <taxon>Eukaryota</taxon>
        <taxon>Metazoa</taxon>
        <taxon>Ecdysozoa</taxon>
        <taxon>Arthropoda</taxon>
        <taxon>Hexapoda</taxon>
        <taxon>Insecta</taxon>
        <taxon>Pterygota</taxon>
        <taxon>Neoptera</taxon>
        <taxon>Paraneoptera</taxon>
        <taxon>Hemiptera</taxon>
        <taxon>Heteroptera</taxon>
        <taxon>Panheteroptera</taxon>
        <taxon>Cimicomorpha</taxon>
        <taxon>Miridae</taxon>
        <taxon>Dicyphina</taxon>
        <taxon>Nesidiocoris</taxon>
    </lineage>
</organism>
<keyword evidence="2" id="KW-1185">Reference proteome</keyword>
<evidence type="ECO:0000313" key="1">
    <source>
        <dbReference type="EMBL" id="CAB0018173.1"/>
    </source>
</evidence>
<protein>
    <submittedName>
        <fullName evidence="1">Uncharacterized protein</fullName>
    </submittedName>
</protein>
<evidence type="ECO:0000313" key="2">
    <source>
        <dbReference type="Proteomes" id="UP000479000"/>
    </source>
</evidence>
<reference evidence="1 2" key="1">
    <citation type="submission" date="2020-02" db="EMBL/GenBank/DDBJ databases">
        <authorList>
            <person name="Ferguson B K."/>
        </authorList>
    </citation>
    <scope>NUCLEOTIDE SEQUENCE [LARGE SCALE GENOMIC DNA]</scope>
</reference>
<proteinExistence type="predicted"/>
<feature type="non-terminal residue" evidence="1">
    <location>
        <position position="1"/>
    </location>
</feature>
<dbReference type="Proteomes" id="UP000479000">
    <property type="component" value="Unassembled WGS sequence"/>
</dbReference>
<gene>
    <name evidence="1" type="ORF">NTEN_LOCUS22082</name>
</gene>
<dbReference type="AlphaFoldDB" id="A0A6H5HPC8"/>
<name>A0A6H5HPC8_9HEMI</name>